<keyword evidence="1" id="KW-0812">Transmembrane</keyword>
<dbReference type="Proteomes" id="UP000033918">
    <property type="component" value="Unassembled WGS sequence"/>
</dbReference>
<reference evidence="2 3" key="1">
    <citation type="journal article" date="2015" name="Nature">
        <title>rRNA introns, odd ribosomes, and small enigmatic genomes across a large radiation of phyla.</title>
        <authorList>
            <person name="Brown C.T."/>
            <person name="Hug L.A."/>
            <person name="Thomas B.C."/>
            <person name="Sharon I."/>
            <person name="Castelle C.J."/>
            <person name="Singh A."/>
            <person name="Wilkins M.J."/>
            <person name="Williams K.H."/>
            <person name="Banfield J.F."/>
        </authorList>
    </citation>
    <scope>NUCLEOTIDE SEQUENCE [LARGE SCALE GENOMIC DNA]</scope>
</reference>
<feature type="transmembrane region" description="Helical" evidence="1">
    <location>
        <begin position="38"/>
        <end position="60"/>
    </location>
</feature>
<gene>
    <name evidence="2" type="ORF">UU38_C0003G0053</name>
</gene>
<keyword evidence="1" id="KW-0472">Membrane</keyword>
<sequence length="177" mass="19957">MSYIKNYKFMNEEKQNSEGKHLTSCPVSSEHGEFWCGILKLVIIGLIGFVVLIIVFGAGVKVGTLKARYSYRWAENYHKNFAGPRGGFFGDWREFPAGDFISGHGVFGSIIKIDGNTLIIKEENNIEKTVLILDKTTVTSRRETIKSNELKIDDRIIVIGSPDDQGQIEAKFIRVIR</sequence>
<proteinExistence type="predicted"/>
<organism evidence="2 3">
    <name type="scientific">Candidatus Wolfebacteria bacterium GW2011_GWB1_41_12</name>
    <dbReference type="NCBI Taxonomy" id="1619006"/>
    <lineage>
        <taxon>Bacteria</taxon>
        <taxon>Candidatus Wolfeibacteriota</taxon>
    </lineage>
</organism>
<dbReference type="AlphaFoldDB" id="A0A0G0XMA6"/>
<comment type="caution">
    <text evidence="2">The sequence shown here is derived from an EMBL/GenBank/DDBJ whole genome shotgun (WGS) entry which is preliminary data.</text>
</comment>
<keyword evidence="1" id="KW-1133">Transmembrane helix</keyword>
<evidence type="ECO:0000313" key="3">
    <source>
        <dbReference type="Proteomes" id="UP000033918"/>
    </source>
</evidence>
<evidence type="ECO:0000313" key="2">
    <source>
        <dbReference type="EMBL" id="KKR88802.1"/>
    </source>
</evidence>
<accession>A0A0G0XMA6</accession>
<evidence type="ECO:0000256" key="1">
    <source>
        <dbReference type="SAM" id="Phobius"/>
    </source>
</evidence>
<protein>
    <recommendedName>
        <fullName evidence="4">DUF5666 domain-containing protein</fullName>
    </recommendedName>
</protein>
<evidence type="ECO:0008006" key="4">
    <source>
        <dbReference type="Google" id="ProtNLM"/>
    </source>
</evidence>
<name>A0A0G0XMA6_9BACT</name>
<dbReference type="EMBL" id="LCAK01000003">
    <property type="protein sequence ID" value="KKR88802.1"/>
    <property type="molecule type" value="Genomic_DNA"/>
</dbReference>